<accession>A0ABY4C702</accession>
<reference evidence="1 2" key="1">
    <citation type="submission" date="2022-03" db="EMBL/GenBank/DDBJ databases">
        <title>Mucilaginibacter sp. isolated from the gut of Protaetia brevitarsis seulensis larvae.</title>
        <authorList>
            <person name="Won M."/>
            <person name="Kim S.-J."/>
            <person name="Kwon S.-W."/>
        </authorList>
    </citation>
    <scope>NUCLEOTIDE SEQUENCE [LARGE SCALE GENOMIC DNA]</scope>
    <source>
        <strain evidence="1 2">CFWR-12</strain>
    </source>
</reference>
<name>A0ABY4C702_9MICO</name>
<proteinExistence type="predicted"/>
<evidence type="ECO:0000313" key="1">
    <source>
        <dbReference type="EMBL" id="UOE45976.1"/>
    </source>
</evidence>
<dbReference type="Proteomes" id="UP000832097">
    <property type="component" value="Chromosome"/>
</dbReference>
<keyword evidence="2" id="KW-1185">Reference proteome</keyword>
<protein>
    <submittedName>
        <fullName evidence="1">Uncharacterized protein</fullName>
    </submittedName>
</protein>
<sequence length="109" mass="12167">MKLYTEASAKRKRIRSETIARNPCNYGLNPELNWREMAVNVREIDGQRSVEIDPQGASVYLVGRGFALEFDRGVFINAVCRAFGLVEMPRFESAVSVEGGVVESVTIAR</sequence>
<dbReference type="EMBL" id="CP094528">
    <property type="protein sequence ID" value="UOE45976.1"/>
    <property type="molecule type" value="Genomic_DNA"/>
</dbReference>
<dbReference type="RefSeq" id="WP_243558763.1">
    <property type="nucleotide sequence ID" value="NZ_CP094528.1"/>
</dbReference>
<organism evidence="1 2">
    <name type="scientific">Agromyces larvae</name>
    <dbReference type="NCBI Taxonomy" id="2929802"/>
    <lineage>
        <taxon>Bacteria</taxon>
        <taxon>Bacillati</taxon>
        <taxon>Actinomycetota</taxon>
        <taxon>Actinomycetes</taxon>
        <taxon>Micrococcales</taxon>
        <taxon>Microbacteriaceae</taxon>
        <taxon>Agromyces</taxon>
    </lineage>
</organism>
<gene>
    <name evidence="1" type="ORF">MTO99_09605</name>
</gene>
<evidence type="ECO:0000313" key="2">
    <source>
        <dbReference type="Proteomes" id="UP000832097"/>
    </source>
</evidence>